<evidence type="ECO:0000256" key="4">
    <source>
        <dbReference type="PROSITE-ProRule" id="PRU01161"/>
    </source>
</evidence>
<dbReference type="GO" id="GO:0016042">
    <property type="term" value="P:lipid catabolic process"/>
    <property type="evidence" value="ECO:0007669"/>
    <property type="project" value="UniProtKB-UniRule"/>
</dbReference>
<reference evidence="7" key="1">
    <citation type="submission" date="2019-06" db="EMBL/GenBank/DDBJ databases">
        <title>Gordonia isolated from sludge of a wastewater treatment plant.</title>
        <authorList>
            <person name="Tamura T."/>
            <person name="Aoyama K."/>
            <person name="Kang Y."/>
            <person name="Saito S."/>
            <person name="Akiyama N."/>
            <person name="Yazawa K."/>
            <person name="Gonoi T."/>
            <person name="Mikami Y."/>
        </authorList>
    </citation>
    <scope>NUCLEOTIDE SEQUENCE [LARGE SCALE GENOMIC DNA]</scope>
    <source>
        <strain evidence="7">NBRC 107697</strain>
    </source>
</reference>
<dbReference type="Gene3D" id="3.40.1090.10">
    <property type="entry name" value="Cytosolic phospholipase A2 catalytic domain"/>
    <property type="match status" value="2"/>
</dbReference>
<evidence type="ECO:0000313" key="6">
    <source>
        <dbReference type="EMBL" id="GED97205.1"/>
    </source>
</evidence>
<evidence type="ECO:0000256" key="2">
    <source>
        <dbReference type="ARBA" id="ARBA00022963"/>
    </source>
</evidence>
<name>A0A7I9UVN3_9ACTN</name>
<proteinExistence type="predicted"/>
<dbReference type="InterPro" id="IPR002641">
    <property type="entry name" value="PNPLA_dom"/>
</dbReference>
<dbReference type="SUPFAM" id="SSF52151">
    <property type="entry name" value="FabD/lysophospholipase-like"/>
    <property type="match status" value="1"/>
</dbReference>
<dbReference type="AlphaFoldDB" id="A0A7I9UVN3"/>
<protein>
    <submittedName>
        <fullName evidence="6">Hypothetical patatin-like protein</fullName>
    </submittedName>
</protein>
<dbReference type="PANTHER" id="PTHR14226:SF57">
    <property type="entry name" value="BLR7027 PROTEIN"/>
    <property type="match status" value="1"/>
</dbReference>
<dbReference type="Proteomes" id="UP000444980">
    <property type="component" value="Unassembled WGS sequence"/>
</dbReference>
<evidence type="ECO:0000313" key="7">
    <source>
        <dbReference type="Proteomes" id="UP000444980"/>
    </source>
</evidence>
<dbReference type="PANTHER" id="PTHR14226">
    <property type="entry name" value="NEUROPATHY TARGET ESTERASE/SWISS CHEESE D.MELANOGASTER"/>
    <property type="match status" value="1"/>
</dbReference>
<dbReference type="OrthoDB" id="4080114at2"/>
<accession>A0A7I9UVN3</accession>
<dbReference type="RefSeq" id="WP_161926566.1">
    <property type="nucleotide sequence ID" value="NZ_BJOU01000001.1"/>
</dbReference>
<dbReference type="PROSITE" id="PS51635">
    <property type="entry name" value="PNPLA"/>
    <property type="match status" value="1"/>
</dbReference>
<evidence type="ECO:0000259" key="5">
    <source>
        <dbReference type="PROSITE" id="PS51635"/>
    </source>
</evidence>
<comment type="caution">
    <text evidence="4">Lacks conserved residue(s) required for the propagation of feature annotation.</text>
</comment>
<keyword evidence="2 4" id="KW-0442">Lipid degradation</keyword>
<dbReference type="CDD" id="cd07209">
    <property type="entry name" value="Pat_hypo_Ecoli_Z1214_like"/>
    <property type="match status" value="1"/>
</dbReference>
<sequence>MSTAFVLSGGANLGAMQVGMLRALAERGVNPDTLVGTSAGALNAAYIANRGTTPNVVESLGEVWRSLSAWRLFRPSARQLLSAIVGRQSALFGSGGLRSLVDTHLDFDRIEQAATPLTVVATDLLTGEQVDIDHGPAAEAILASSAISGIFPAVRIDGRILVDGGVADNTPVSRAVESGDDTVYVLPCGYPCAVTEPPTTVAATILHTMSLLIQKRLVRDIREYADDADLRVLPPPCPIDIGALDFSRADELITRGYESASRFLDVDEGRRAAPADHVDLHVHPIHR</sequence>
<keyword evidence="3 4" id="KW-0443">Lipid metabolism</keyword>
<feature type="short sequence motif" description="DGA/G" evidence="4">
    <location>
        <begin position="163"/>
        <end position="165"/>
    </location>
</feature>
<feature type="short sequence motif" description="GXSXG" evidence="4">
    <location>
        <begin position="36"/>
        <end position="40"/>
    </location>
</feature>
<dbReference type="Pfam" id="PF01734">
    <property type="entry name" value="Patatin"/>
    <property type="match status" value="1"/>
</dbReference>
<feature type="domain" description="PNPLA" evidence="5">
    <location>
        <begin position="5"/>
        <end position="176"/>
    </location>
</feature>
<feature type="active site" description="Proton acceptor" evidence="4">
    <location>
        <position position="163"/>
    </location>
</feature>
<keyword evidence="1 4" id="KW-0378">Hydrolase</keyword>
<evidence type="ECO:0000256" key="3">
    <source>
        <dbReference type="ARBA" id="ARBA00023098"/>
    </source>
</evidence>
<evidence type="ECO:0000256" key="1">
    <source>
        <dbReference type="ARBA" id="ARBA00022801"/>
    </source>
</evidence>
<feature type="active site" description="Nucleophile" evidence="4">
    <location>
        <position position="38"/>
    </location>
</feature>
<comment type="caution">
    <text evidence="6">The sequence shown here is derived from an EMBL/GenBank/DDBJ whole genome shotgun (WGS) entry which is preliminary data.</text>
</comment>
<dbReference type="EMBL" id="BJOU01000001">
    <property type="protein sequence ID" value="GED97205.1"/>
    <property type="molecule type" value="Genomic_DNA"/>
</dbReference>
<organism evidence="6 7">
    <name type="scientific">Gordonia crocea</name>
    <dbReference type="NCBI Taxonomy" id="589162"/>
    <lineage>
        <taxon>Bacteria</taxon>
        <taxon>Bacillati</taxon>
        <taxon>Actinomycetota</taxon>
        <taxon>Actinomycetes</taxon>
        <taxon>Mycobacteriales</taxon>
        <taxon>Gordoniaceae</taxon>
        <taxon>Gordonia</taxon>
    </lineage>
</organism>
<gene>
    <name evidence="6" type="ORF">nbrc107697_12440</name>
</gene>
<keyword evidence="7" id="KW-1185">Reference proteome</keyword>
<dbReference type="InterPro" id="IPR016035">
    <property type="entry name" value="Acyl_Trfase/lysoPLipase"/>
</dbReference>
<dbReference type="GO" id="GO:0016787">
    <property type="term" value="F:hydrolase activity"/>
    <property type="evidence" value="ECO:0007669"/>
    <property type="project" value="UniProtKB-UniRule"/>
</dbReference>
<dbReference type="InterPro" id="IPR050301">
    <property type="entry name" value="NTE"/>
</dbReference>